<keyword evidence="3" id="KW-1185">Reference proteome</keyword>
<dbReference type="EMBL" id="JPKR02000003">
    <property type="protein sequence ID" value="KGD73134.1"/>
    <property type="molecule type" value="Genomic_DNA"/>
</dbReference>
<sequence>MLVAVSLAREYSVTFGWQVNQFSRLTTTFDPGEYHCLRDFYTESRNLFNIKNPSGDRIMNAEFFPGAGVLIWLAYVVWIAGYYGHVLSSF</sequence>
<keyword evidence="1" id="KW-1133">Transmembrane helix</keyword>
<proteinExistence type="predicted"/>
<evidence type="ECO:0000313" key="3">
    <source>
        <dbReference type="Proteomes" id="UP000029577"/>
    </source>
</evidence>
<evidence type="ECO:0000256" key="1">
    <source>
        <dbReference type="SAM" id="Phobius"/>
    </source>
</evidence>
<dbReference type="Proteomes" id="UP000029577">
    <property type="component" value="Unassembled WGS sequence"/>
</dbReference>
<keyword evidence="1" id="KW-0812">Transmembrane</keyword>
<comment type="caution">
    <text evidence="2">The sequence shown here is derived from an EMBL/GenBank/DDBJ whole genome shotgun (WGS) entry which is preliminary data.</text>
</comment>
<organism evidence="2 3">
    <name type="scientific">Tatumella morbirosei</name>
    <dbReference type="NCBI Taxonomy" id="642227"/>
    <lineage>
        <taxon>Bacteria</taxon>
        <taxon>Pseudomonadati</taxon>
        <taxon>Pseudomonadota</taxon>
        <taxon>Gammaproteobacteria</taxon>
        <taxon>Enterobacterales</taxon>
        <taxon>Erwiniaceae</taxon>
        <taxon>Tatumella</taxon>
    </lineage>
</organism>
<gene>
    <name evidence="2" type="ORF">HA49_13160</name>
</gene>
<protein>
    <submittedName>
        <fullName evidence="2">Uncharacterized protein</fullName>
    </submittedName>
</protein>
<evidence type="ECO:0000313" key="2">
    <source>
        <dbReference type="EMBL" id="KGD73134.1"/>
    </source>
</evidence>
<reference evidence="2" key="1">
    <citation type="submission" date="2014-12" db="EMBL/GenBank/DDBJ databases">
        <title>The draft genome of the Tatumella morbirosei type strain, LMG23360T isolated from pineapple rot.</title>
        <authorList>
            <person name="Smits T.H."/>
            <person name="Palmer M."/>
            <person name="Venter S.N."/>
            <person name="Duffy B."/>
            <person name="Steenkamp E.T."/>
            <person name="Chan W.Y."/>
            <person name="Coutinho T.A."/>
            <person name="Coetzee M.P."/>
            <person name="De Maayer P."/>
        </authorList>
    </citation>
    <scope>NUCLEOTIDE SEQUENCE [LARGE SCALE GENOMIC DNA]</scope>
    <source>
        <strain evidence="2">LMG 23360</strain>
    </source>
</reference>
<dbReference type="AlphaFoldDB" id="A0A095T9G6"/>
<name>A0A095T9G6_9GAMM</name>
<feature type="transmembrane region" description="Helical" evidence="1">
    <location>
        <begin position="63"/>
        <end position="84"/>
    </location>
</feature>
<keyword evidence="1" id="KW-0472">Membrane</keyword>
<accession>A0A095T9G6</accession>